<feature type="transmembrane region" description="Helical" evidence="1">
    <location>
        <begin position="968"/>
        <end position="988"/>
    </location>
</feature>
<reference evidence="3" key="1">
    <citation type="submission" date="2017-01" db="EMBL/GenBank/DDBJ databases">
        <authorList>
            <person name="Varghese N."/>
            <person name="Submissions S."/>
        </authorList>
    </citation>
    <scope>NUCLEOTIDE SEQUENCE [LARGE SCALE GENOMIC DNA]</scope>
    <source>
        <strain evidence="3">DSM 22306</strain>
    </source>
</reference>
<feature type="transmembrane region" description="Helical" evidence="1">
    <location>
        <begin position="529"/>
        <end position="548"/>
    </location>
</feature>
<protein>
    <submittedName>
        <fullName evidence="2">Multidrug efflux pump subunit AcrB</fullName>
    </submittedName>
</protein>
<feature type="transmembrane region" description="Helical" evidence="1">
    <location>
        <begin position="12"/>
        <end position="32"/>
    </location>
</feature>
<name>A0A1N7KXS0_9GAMM</name>
<dbReference type="PANTHER" id="PTHR32063:SF18">
    <property type="entry name" value="CATION EFFLUX SYSTEM PROTEIN"/>
    <property type="match status" value="1"/>
</dbReference>
<gene>
    <name evidence="2" type="ORF">SAMN05421760_10355</name>
</gene>
<evidence type="ECO:0000313" key="3">
    <source>
        <dbReference type="Proteomes" id="UP000185999"/>
    </source>
</evidence>
<dbReference type="PANTHER" id="PTHR32063">
    <property type="match status" value="1"/>
</dbReference>
<feature type="transmembrane region" description="Helical" evidence="1">
    <location>
        <begin position="464"/>
        <end position="491"/>
    </location>
</feature>
<dbReference type="EMBL" id="FTOE01000003">
    <property type="protein sequence ID" value="SIS66337.1"/>
    <property type="molecule type" value="Genomic_DNA"/>
</dbReference>
<dbReference type="Gene3D" id="3.30.2090.10">
    <property type="entry name" value="Multidrug efflux transporter AcrB TolC docking domain, DN and DC subdomains"/>
    <property type="match status" value="2"/>
</dbReference>
<feature type="transmembrane region" description="Helical" evidence="1">
    <location>
        <begin position="866"/>
        <end position="885"/>
    </location>
</feature>
<proteinExistence type="predicted"/>
<dbReference type="InterPro" id="IPR027463">
    <property type="entry name" value="AcrB_DN_DC_subdom"/>
</dbReference>
<feature type="transmembrane region" description="Helical" evidence="1">
    <location>
        <begin position="388"/>
        <end position="413"/>
    </location>
</feature>
<sequence length="1027" mass="113120">MNLAEYSIRHTTITWMMVVLLILGGIFSFTGLGRLEDPAFTIKEALINTAYPGASPLEVEEEVTLVLENAIQQLPYVDEITSTSSAGFSQIKVTMKSIYRKDDLAQIWDEMRRKVNDLTPFLPSGVTPPQIIDDFSDVYGIFMSVTGQGYDYKQLSDYSDFLKRELVLVPGVSKVIVGGKRYEQITITIDRARLAASGFSVTALQQVLSTHNLVGDAGSIKVGSEYIRISPVSDTGQLAAGLGGILLGETNGELVHLVDVAHIKKEYIDPPTHLYRFNGDSALTVNVSFTAGVNVVDVGHAITQRMAELEYARPVGMQLDYIYNQPAQVEASVNDFLISLAQAVAIVVIVLLVSMGVGPGVLMSAVLLLTILGTFIVMRITGIELHRISLGALIIALGMLVDNAIVITEGVIIGMQRGLTRMQAANKIVNNTRWPLLGATVIAITAFAPIGLSPDASGEFTSSLFWVLFISLLLSWIMAVTITPFFCYLVFKDKPISAVSESEKLPDIDPYKGIIYQGYRSLLNVSLRFRWTTLLLLVGILMGSVYGFKYVKQGFFPSTSLPLVLVDYWLPQGSDIRATEADIKQLEQRILTLPNIDKVVSTIGRGADRFMLTYSPERNFASYAQVILQTDTYEDLEPTIQRVQHILQEEYPQAFTKFTQVSIGPSTKAKIEARLKGPDPDELRRLAAQVTAIFNAESEAINVDQDWRSRTKVLRPVYDEAEGRRLGISETDLNNALKMNVNGLTIGMYRDGADQLPIVLASPASEKEGVEGLKNLQIYSPAQRAYISIGQVVKSFEIAWEDPLIKRRDRKRTLSVMADPNPVSDITAVDLLGKLRSKVEALPLPAGYELEWGGEYEAQQKANKAVFTPFPLGILLMFVITVFMFNSMKQTMAVWLTVPLVIIGVTWGLIVMGAPFSFTALLAILSLVGMQIKNGIVLVEEIKRLEDEEGVSWLQAIQDAAVSRVRPVAMAAITTILGMIPLLSDVFFEPMAVTIMFGLGFATILTLFVVPVLFALFYGVDSRKRLS</sequence>
<accession>A0A1N7KXS0</accession>
<dbReference type="SUPFAM" id="SSF82866">
    <property type="entry name" value="Multidrug efflux transporter AcrB transmembrane domain"/>
    <property type="match status" value="2"/>
</dbReference>
<keyword evidence="3" id="KW-1185">Reference proteome</keyword>
<dbReference type="RefSeq" id="WP_054341726.1">
    <property type="nucleotide sequence ID" value="NZ_FTOE01000003.1"/>
</dbReference>
<feature type="transmembrane region" description="Helical" evidence="1">
    <location>
        <begin position="434"/>
        <end position="452"/>
    </location>
</feature>
<evidence type="ECO:0000313" key="2">
    <source>
        <dbReference type="EMBL" id="SIS66337.1"/>
    </source>
</evidence>
<dbReference type="GO" id="GO:0005886">
    <property type="term" value="C:plasma membrane"/>
    <property type="evidence" value="ECO:0007669"/>
    <property type="project" value="TreeGrafter"/>
</dbReference>
<dbReference type="Gene3D" id="1.20.1640.10">
    <property type="entry name" value="Multidrug efflux transporter AcrB transmembrane domain"/>
    <property type="match status" value="2"/>
</dbReference>
<dbReference type="GO" id="GO:0042910">
    <property type="term" value="F:xenobiotic transmembrane transporter activity"/>
    <property type="evidence" value="ECO:0007669"/>
    <property type="project" value="TreeGrafter"/>
</dbReference>
<dbReference type="Gene3D" id="3.30.70.1320">
    <property type="entry name" value="Multidrug efflux transporter AcrB pore domain like"/>
    <property type="match status" value="1"/>
</dbReference>
<dbReference type="SUPFAM" id="SSF82693">
    <property type="entry name" value="Multidrug efflux transporter AcrB pore domain, PN1, PN2, PC1 and PC2 subdomains"/>
    <property type="match status" value="2"/>
</dbReference>
<dbReference type="AlphaFoldDB" id="A0A1N7KXS0"/>
<feature type="transmembrane region" description="Helical" evidence="1">
    <location>
        <begin position="336"/>
        <end position="354"/>
    </location>
</feature>
<keyword evidence="1" id="KW-1133">Transmembrane helix</keyword>
<feature type="transmembrane region" description="Helical" evidence="1">
    <location>
        <begin position="994"/>
        <end position="1020"/>
    </location>
</feature>
<keyword evidence="1" id="KW-0472">Membrane</keyword>
<dbReference type="OrthoDB" id="9757940at2"/>
<dbReference type="Pfam" id="PF00873">
    <property type="entry name" value="ACR_tran"/>
    <property type="match status" value="1"/>
</dbReference>
<dbReference type="PRINTS" id="PR00702">
    <property type="entry name" value="ACRIFLAVINRP"/>
</dbReference>
<dbReference type="InterPro" id="IPR001036">
    <property type="entry name" value="Acrflvin-R"/>
</dbReference>
<organism evidence="2 3">
    <name type="scientific">Neptunomonas antarctica</name>
    <dbReference type="NCBI Taxonomy" id="619304"/>
    <lineage>
        <taxon>Bacteria</taxon>
        <taxon>Pseudomonadati</taxon>
        <taxon>Pseudomonadota</taxon>
        <taxon>Gammaproteobacteria</taxon>
        <taxon>Oceanospirillales</taxon>
        <taxon>Oceanospirillaceae</taxon>
        <taxon>Neptunomonas</taxon>
    </lineage>
</organism>
<feature type="transmembrane region" description="Helical" evidence="1">
    <location>
        <begin position="892"/>
        <end position="910"/>
    </location>
</feature>
<dbReference type="Proteomes" id="UP000185999">
    <property type="component" value="Unassembled WGS sequence"/>
</dbReference>
<feature type="transmembrane region" description="Helical" evidence="1">
    <location>
        <begin position="361"/>
        <end position="382"/>
    </location>
</feature>
<dbReference type="STRING" id="619304.SAMN05421760_10355"/>
<dbReference type="Gene3D" id="3.30.70.1440">
    <property type="entry name" value="Multidrug efflux transporter AcrB pore domain"/>
    <property type="match status" value="1"/>
</dbReference>
<feature type="transmembrane region" description="Helical" evidence="1">
    <location>
        <begin position="916"/>
        <end position="939"/>
    </location>
</feature>
<dbReference type="Gene3D" id="3.30.70.1430">
    <property type="entry name" value="Multidrug efflux transporter AcrB pore domain"/>
    <property type="match status" value="2"/>
</dbReference>
<dbReference type="SUPFAM" id="SSF82714">
    <property type="entry name" value="Multidrug efflux transporter AcrB TolC docking domain, DN and DC subdomains"/>
    <property type="match status" value="2"/>
</dbReference>
<keyword evidence="1" id="KW-0812">Transmembrane</keyword>
<evidence type="ECO:0000256" key="1">
    <source>
        <dbReference type="SAM" id="Phobius"/>
    </source>
</evidence>